<dbReference type="PANTHER" id="PTHR37815">
    <property type="entry name" value="UPF0397 PROTEIN BC_2624-RELATED"/>
    <property type="match status" value="1"/>
</dbReference>
<proteinExistence type="predicted"/>
<name>A0A7X2Z4Q3_9BACL</name>
<keyword evidence="3" id="KW-0472">Membrane</keyword>
<protein>
    <submittedName>
        <fullName evidence="4">ECF-type riboflavin transporter substrate-binding protein</fullName>
    </submittedName>
</protein>
<feature type="transmembrane region" description="Helical" evidence="3">
    <location>
        <begin position="43"/>
        <end position="66"/>
    </location>
</feature>
<comment type="caution">
    <text evidence="4">The sequence shown here is derived from an EMBL/GenBank/DDBJ whole genome shotgun (WGS) entry which is preliminary data.</text>
</comment>
<dbReference type="NCBIfam" id="NF010182">
    <property type="entry name" value="PRK13661.1"/>
    <property type="match status" value="1"/>
</dbReference>
<feature type="transmembrane region" description="Helical" evidence="3">
    <location>
        <begin position="113"/>
        <end position="134"/>
    </location>
</feature>
<dbReference type="Pfam" id="PF07155">
    <property type="entry name" value="ECF-ribofla_trS"/>
    <property type="match status" value="1"/>
</dbReference>
<feature type="transmembrane region" description="Helical" evidence="3">
    <location>
        <begin position="78"/>
        <end position="101"/>
    </location>
</feature>
<keyword evidence="1 3" id="KW-0812">Transmembrane</keyword>
<evidence type="ECO:0000256" key="2">
    <source>
        <dbReference type="ARBA" id="ARBA00022989"/>
    </source>
</evidence>
<evidence type="ECO:0000313" key="5">
    <source>
        <dbReference type="Proteomes" id="UP000447876"/>
    </source>
</evidence>
<dbReference type="EMBL" id="WNZW01000008">
    <property type="protein sequence ID" value="MUG46796.1"/>
    <property type="molecule type" value="Genomic_DNA"/>
</dbReference>
<accession>A0A7X2Z4Q3</accession>
<dbReference type="PANTHER" id="PTHR37815:SF3">
    <property type="entry name" value="UPF0397 PROTEIN SPR0429"/>
    <property type="match status" value="1"/>
</dbReference>
<dbReference type="Proteomes" id="UP000447876">
    <property type="component" value="Unassembled WGS sequence"/>
</dbReference>
<feature type="transmembrane region" description="Helical" evidence="3">
    <location>
        <begin position="146"/>
        <end position="173"/>
    </location>
</feature>
<dbReference type="GO" id="GO:0016020">
    <property type="term" value="C:membrane"/>
    <property type="evidence" value="ECO:0007669"/>
    <property type="project" value="InterPro"/>
</dbReference>
<dbReference type="RefSeq" id="WP_155612181.1">
    <property type="nucleotide sequence ID" value="NZ_WNZW01000008.1"/>
</dbReference>
<evidence type="ECO:0000256" key="3">
    <source>
        <dbReference type="SAM" id="Phobius"/>
    </source>
</evidence>
<evidence type="ECO:0000256" key="1">
    <source>
        <dbReference type="ARBA" id="ARBA00022692"/>
    </source>
</evidence>
<dbReference type="OrthoDB" id="4550662at2"/>
<gene>
    <name evidence="4" type="ORF">GNP95_17620</name>
</gene>
<sequence length="188" mass="19995">MKPSIWKWSTRTVVTIGIGAALYGATSWIGIPIGTDTQLRPSIALLAIFGALFGPVVGFIAGFLGHVINDFITSGTVWWGWALGSGIAAAFMGLIYLAKGFNPQDGEIRKTHIVQFIVYGVIGIFAALAFSYLFDIFVMGEPGDKVIVQAVAAGLANTAVFIILGVPAVWAYAKRNRNDANLTIDADS</sequence>
<reference evidence="4 5" key="1">
    <citation type="submission" date="2019-11" db="EMBL/GenBank/DDBJ databases">
        <title>Draft genome sequences of five Paenibacillus species of dairy origin.</title>
        <authorList>
            <person name="Olajide A.M."/>
            <person name="Chen S."/>
            <person name="Lapointe G."/>
        </authorList>
    </citation>
    <scope>NUCLEOTIDE SEQUENCE [LARGE SCALE GENOMIC DNA]</scope>
    <source>
        <strain evidence="4 5">12CR55</strain>
    </source>
</reference>
<dbReference type="AlphaFoldDB" id="A0A7X2Z4Q3"/>
<dbReference type="Gene3D" id="1.10.1760.20">
    <property type="match status" value="1"/>
</dbReference>
<feature type="transmembrane region" description="Helical" evidence="3">
    <location>
        <begin position="12"/>
        <end position="31"/>
    </location>
</feature>
<evidence type="ECO:0000313" key="4">
    <source>
        <dbReference type="EMBL" id="MUG46796.1"/>
    </source>
</evidence>
<keyword evidence="2 3" id="KW-1133">Transmembrane helix</keyword>
<dbReference type="InterPro" id="IPR009825">
    <property type="entry name" value="ECF_substrate-spec-like"/>
</dbReference>
<organism evidence="4 5">
    <name type="scientific">Paenibacillus woosongensis</name>
    <dbReference type="NCBI Taxonomy" id="307580"/>
    <lineage>
        <taxon>Bacteria</taxon>
        <taxon>Bacillati</taxon>
        <taxon>Bacillota</taxon>
        <taxon>Bacilli</taxon>
        <taxon>Bacillales</taxon>
        <taxon>Paenibacillaceae</taxon>
        <taxon>Paenibacillus</taxon>
    </lineage>
</organism>